<feature type="transmembrane region" description="Helical" evidence="5">
    <location>
        <begin position="123"/>
        <end position="144"/>
    </location>
</feature>
<feature type="transmembrane region" description="Helical" evidence="5">
    <location>
        <begin position="89"/>
        <end position="111"/>
    </location>
</feature>
<evidence type="ECO:0000256" key="1">
    <source>
        <dbReference type="ARBA" id="ARBA00004141"/>
    </source>
</evidence>
<keyword evidence="2 5" id="KW-0812">Transmembrane</keyword>
<dbReference type="Proteomes" id="UP001648503">
    <property type="component" value="Unassembled WGS sequence"/>
</dbReference>
<evidence type="ECO:0000313" key="7">
    <source>
        <dbReference type="Proteomes" id="UP001648503"/>
    </source>
</evidence>
<name>A0ABQ8FND9_9FUNG</name>
<evidence type="ECO:0000256" key="2">
    <source>
        <dbReference type="ARBA" id="ARBA00022692"/>
    </source>
</evidence>
<reference evidence="6 7" key="1">
    <citation type="submission" date="2021-02" db="EMBL/GenBank/DDBJ databases">
        <title>Variation within the Batrachochytrium salamandrivorans European outbreak.</title>
        <authorList>
            <person name="Kelly M."/>
            <person name="Pasmans F."/>
            <person name="Shea T.P."/>
            <person name="Munoz J.F."/>
            <person name="Carranza S."/>
            <person name="Cuomo C.A."/>
            <person name="Martel A."/>
        </authorList>
    </citation>
    <scope>NUCLEOTIDE SEQUENCE [LARGE SCALE GENOMIC DNA]</scope>
    <source>
        <strain evidence="6 7">AMFP18/2</strain>
    </source>
</reference>
<evidence type="ECO:0000313" key="6">
    <source>
        <dbReference type="EMBL" id="KAH6601204.1"/>
    </source>
</evidence>
<dbReference type="PANTHER" id="PTHR10250">
    <property type="entry name" value="MICROSOMAL GLUTATHIONE S-TRANSFERASE"/>
    <property type="match status" value="1"/>
</dbReference>
<gene>
    <name evidence="6" type="ORF">BASA50_001729</name>
</gene>
<proteinExistence type="predicted"/>
<accession>A0ABQ8FND9</accession>
<comment type="subcellular location">
    <subcellularLocation>
        <location evidence="1">Membrane</location>
        <topology evidence="1">Multi-pass membrane protein</topology>
    </subcellularLocation>
</comment>
<evidence type="ECO:0000256" key="5">
    <source>
        <dbReference type="SAM" id="Phobius"/>
    </source>
</evidence>
<comment type="caution">
    <text evidence="6">The sequence shown here is derived from an EMBL/GenBank/DDBJ whole genome shotgun (WGS) entry which is preliminary data.</text>
</comment>
<dbReference type="InterPro" id="IPR023352">
    <property type="entry name" value="MAPEG-like_dom_sf"/>
</dbReference>
<sequence>MLTITATPLHAFPMAVGVASVMMTIGLGVVVTIARAKAKVPLPYMYAEVGDVELHPEKHIFNCTQRAHQNTLEMYPGFLFLLSLSGIQYPLYSGIFGAVWILGRIIFAVSYISGDPEKRFRGIFGQLGLLALLALSITTLVDFARYA</sequence>
<dbReference type="InterPro" id="IPR001129">
    <property type="entry name" value="Membr-assoc_MAPEG"/>
</dbReference>
<keyword evidence="7" id="KW-1185">Reference proteome</keyword>
<keyword evidence="3 5" id="KW-1133">Transmembrane helix</keyword>
<evidence type="ECO:0000256" key="3">
    <source>
        <dbReference type="ARBA" id="ARBA00022989"/>
    </source>
</evidence>
<dbReference type="PANTHER" id="PTHR10250:SF26">
    <property type="entry name" value="GLUTATHIONE S-TRANSFERASE 3, MITOCHONDRIAL"/>
    <property type="match status" value="1"/>
</dbReference>
<dbReference type="EMBL" id="JAFCIX010000016">
    <property type="protein sequence ID" value="KAH6601204.1"/>
    <property type="molecule type" value="Genomic_DNA"/>
</dbReference>
<dbReference type="Pfam" id="PF01124">
    <property type="entry name" value="MAPEG"/>
    <property type="match status" value="1"/>
</dbReference>
<organism evidence="6 7">
    <name type="scientific">Batrachochytrium salamandrivorans</name>
    <dbReference type="NCBI Taxonomy" id="1357716"/>
    <lineage>
        <taxon>Eukaryota</taxon>
        <taxon>Fungi</taxon>
        <taxon>Fungi incertae sedis</taxon>
        <taxon>Chytridiomycota</taxon>
        <taxon>Chytridiomycota incertae sedis</taxon>
        <taxon>Chytridiomycetes</taxon>
        <taxon>Rhizophydiales</taxon>
        <taxon>Rhizophydiales incertae sedis</taxon>
        <taxon>Batrachochytrium</taxon>
    </lineage>
</organism>
<keyword evidence="4 5" id="KW-0472">Membrane</keyword>
<feature type="transmembrane region" description="Helical" evidence="5">
    <location>
        <begin position="12"/>
        <end position="34"/>
    </location>
</feature>
<dbReference type="Gene3D" id="1.20.120.550">
    <property type="entry name" value="Membrane associated eicosanoid/glutathione metabolism-like domain"/>
    <property type="match status" value="1"/>
</dbReference>
<protein>
    <recommendedName>
        <fullName evidence="8">MAPEG family protein</fullName>
    </recommendedName>
</protein>
<dbReference type="SUPFAM" id="SSF161084">
    <property type="entry name" value="MAPEG domain-like"/>
    <property type="match status" value="1"/>
</dbReference>
<dbReference type="InterPro" id="IPR050997">
    <property type="entry name" value="MAPEG"/>
</dbReference>
<evidence type="ECO:0000256" key="4">
    <source>
        <dbReference type="ARBA" id="ARBA00023136"/>
    </source>
</evidence>
<evidence type="ECO:0008006" key="8">
    <source>
        <dbReference type="Google" id="ProtNLM"/>
    </source>
</evidence>